<dbReference type="PANTHER" id="PTHR23416">
    <property type="entry name" value="SIALIC ACID SYNTHASE-RELATED"/>
    <property type="match status" value="1"/>
</dbReference>
<organism evidence="3 4">
    <name type="scientific">Microlunatus panaciterrae</name>
    <dbReference type="NCBI Taxonomy" id="400768"/>
    <lineage>
        <taxon>Bacteria</taxon>
        <taxon>Bacillati</taxon>
        <taxon>Actinomycetota</taxon>
        <taxon>Actinomycetes</taxon>
        <taxon>Propionibacteriales</taxon>
        <taxon>Propionibacteriaceae</taxon>
        <taxon>Microlunatus</taxon>
    </lineage>
</organism>
<dbReference type="Pfam" id="PF00132">
    <property type="entry name" value="Hexapep"/>
    <property type="match status" value="1"/>
</dbReference>
<name>A0ABS2RIN8_9ACTN</name>
<keyword evidence="2" id="KW-0677">Repeat</keyword>
<dbReference type="InterPro" id="IPR001451">
    <property type="entry name" value="Hexapep"/>
</dbReference>
<sequence>MALARSSNLYKSLRLARNRLVIARRRLSRVDPTAYVHPSSHVATDLQADEYVFVGRHCNIAPLVEIGRYTMLASNVAIVGDDHNWSDPGVPMQFSGRPAQHATVIGRDVWLGHGVIVMRGVTIGDGAIVAAGAVVTKDIPACEIWAGTPAAKLRARFTDPGSKELHLAMLEGPLVSPRFAESREKYETHDAN</sequence>
<evidence type="ECO:0000256" key="1">
    <source>
        <dbReference type="ARBA" id="ARBA00022679"/>
    </source>
</evidence>
<dbReference type="RefSeq" id="WP_239578874.1">
    <property type="nucleotide sequence ID" value="NZ_BAAAQP010000002.1"/>
</dbReference>
<protein>
    <submittedName>
        <fullName evidence="3">Acetyltransferase-like isoleucine patch superfamily enzyme</fullName>
    </submittedName>
</protein>
<dbReference type="Gene3D" id="2.160.10.10">
    <property type="entry name" value="Hexapeptide repeat proteins"/>
    <property type="match status" value="1"/>
</dbReference>
<dbReference type="InterPro" id="IPR018357">
    <property type="entry name" value="Hexapep_transf_CS"/>
</dbReference>
<dbReference type="Proteomes" id="UP000704762">
    <property type="component" value="Unassembled WGS sequence"/>
</dbReference>
<evidence type="ECO:0000256" key="2">
    <source>
        <dbReference type="ARBA" id="ARBA00022737"/>
    </source>
</evidence>
<accession>A0ABS2RIN8</accession>
<comment type="caution">
    <text evidence="3">The sequence shown here is derived from an EMBL/GenBank/DDBJ whole genome shotgun (WGS) entry which is preliminary data.</text>
</comment>
<reference evidence="3 4" key="1">
    <citation type="submission" date="2021-01" db="EMBL/GenBank/DDBJ databases">
        <title>Sequencing the genomes of 1000 actinobacteria strains.</title>
        <authorList>
            <person name="Klenk H.-P."/>
        </authorList>
    </citation>
    <scope>NUCLEOTIDE SEQUENCE [LARGE SCALE GENOMIC DNA]</scope>
    <source>
        <strain evidence="3 4">DSM 18662</strain>
    </source>
</reference>
<evidence type="ECO:0000313" key="4">
    <source>
        <dbReference type="Proteomes" id="UP000704762"/>
    </source>
</evidence>
<dbReference type="InterPro" id="IPR051159">
    <property type="entry name" value="Hexapeptide_acetyltransf"/>
</dbReference>
<dbReference type="SUPFAM" id="SSF51161">
    <property type="entry name" value="Trimeric LpxA-like enzymes"/>
    <property type="match status" value="1"/>
</dbReference>
<gene>
    <name evidence="3" type="ORF">JOE57_001464</name>
</gene>
<evidence type="ECO:0000313" key="3">
    <source>
        <dbReference type="EMBL" id="MBM7798543.1"/>
    </source>
</evidence>
<proteinExistence type="predicted"/>
<keyword evidence="1" id="KW-0808">Transferase</keyword>
<dbReference type="CDD" id="cd03349">
    <property type="entry name" value="LbH_XAT"/>
    <property type="match status" value="1"/>
</dbReference>
<dbReference type="InterPro" id="IPR011004">
    <property type="entry name" value="Trimer_LpxA-like_sf"/>
</dbReference>
<keyword evidence="4" id="KW-1185">Reference proteome</keyword>
<dbReference type="PROSITE" id="PS00101">
    <property type="entry name" value="HEXAPEP_TRANSFERASES"/>
    <property type="match status" value="1"/>
</dbReference>
<dbReference type="EMBL" id="JAFBCF010000001">
    <property type="protein sequence ID" value="MBM7798543.1"/>
    <property type="molecule type" value="Genomic_DNA"/>
</dbReference>